<dbReference type="InterPro" id="IPR050959">
    <property type="entry name" value="MarA-like"/>
</dbReference>
<dbReference type="PANTHER" id="PTHR47504:SF5">
    <property type="entry name" value="RIGHT ORIGIN-BINDING PROTEIN"/>
    <property type="match status" value="1"/>
</dbReference>
<evidence type="ECO:0000259" key="4">
    <source>
        <dbReference type="PROSITE" id="PS01124"/>
    </source>
</evidence>
<comment type="caution">
    <text evidence="5">The sequence shown here is derived from an EMBL/GenBank/DDBJ whole genome shotgun (WGS) entry which is preliminary data.</text>
</comment>
<evidence type="ECO:0000313" key="5">
    <source>
        <dbReference type="EMBL" id="MBP1040734.1"/>
    </source>
</evidence>
<dbReference type="PROSITE" id="PS01124">
    <property type="entry name" value="HTH_ARAC_FAMILY_2"/>
    <property type="match status" value="1"/>
</dbReference>
<dbReference type="InterPro" id="IPR011256">
    <property type="entry name" value="Reg_factor_effector_dom_sf"/>
</dbReference>
<evidence type="ECO:0000256" key="2">
    <source>
        <dbReference type="ARBA" id="ARBA00023125"/>
    </source>
</evidence>
<dbReference type="Gene3D" id="3.20.80.10">
    <property type="entry name" value="Regulatory factor, effector binding domain"/>
    <property type="match status" value="1"/>
</dbReference>
<dbReference type="InterPro" id="IPR010499">
    <property type="entry name" value="AraC_E-bd"/>
</dbReference>
<name>A0A940P949_9ENTE</name>
<dbReference type="EMBL" id="JAEEGA010000003">
    <property type="protein sequence ID" value="MBP1040734.1"/>
    <property type="molecule type" value="Genomic_DNA"/>
</dbReference>
<reference evidence="5" key="1">
    <citation type="submission" date="2020-12" db="EMBL/GenBank/DDBJ databases">
        <title>Vagococcus allomyrinae sp. nov. and Enterococcus lavae sp. nov., isolated from the larvae of Allomyrina dichotoma.</title>
        <authorList>
            <person name="Lee S.D."/>
        </authorList>
    </citation>
    <scope>NUCLEOTIDE SEQUENCE</scope>
    <source>
        <strain evidence="5">BWB3-3</strain>
    </source>
</reference>
<keyword evidence="2" id="KW-0238">DNA-binding</keyword>
<dbReference type="SUPFAM" id="SSF55136">
    <property type="entry name" value="Probable bacterial effector-binding domain"/>
    <property type="match status" value="1"/>
</dbReference>
<gene>
    <name evidence="5" type="ORF">I6N95_06935</name>
</gene>
<feature type="domain" description="HTH araC/xylS-type" evidence="4">
    <location>
        <begin position="8"/>
        <end position="106"/>
    </location>
</feature>
<evidence type="ECO:0000256" key="1">
    <source>
        <dbReference type="ARBA" id="ARBA00023015"/>
    </source>
</evidence>
<accession>A0A940P949</accession>
<dbReference type="Proteomes" id="UP000674938">
    <property type="component" value="Unassembled WGS sequence"/>
</dbReference>
<dbReference type="AlphaFoldDB" id="A0A940P949"/>
<dbReference type="InterPro" id="IPR029441">
    <property type="entry name" value="Cass2"/>
</dbReference>
<dbReference type="SMART" id="SM00871">
    <property type="entry name" value="AraC_E_bind"/>
    <property type="match status" value="1"/>
</dbReference>
<dbReference type="GO" id="GO:0043565">
    <property type="term" value="F:sequence-specific DNA binding"/>
    <property type="evidence" value="ECO:0007669"/>
    <property type="project" value="InterPro"/>
</dbReference>
<dbReference type="InterPro" id="IPR018060">
    <property type="entry name" value="HTH_AraC"/>
</dbReference>
<organism evidence="5 6">
    <name type="scientific">Vagococcus allomyrinae</name>
    <dbReference type="NCBI Taxonomy" id="2794353"/>
    <lineage>
        <taxon>Bacteria</taxon>
        <taxon>Bacillati</taxon>
        <taxon>Bacillota</taxon>
        <taxon>Bacilli</taxon>
        <taxon>Lactobacillales</taxon>
        <taxon>Enterococcaceae</taxon>
        <taxon>Vagococcus</taxon>
    </lineage>
</organism>
<dbReference type="PANTHER" id="PTHR47504">
    <property type="entry name" value="RIGHT ORIGIN-BINDING PROTEIN"/>
    <property type="match status" value="1"/>
</dbReference>
<dbReference type="Pfam" id="PF12833">
    <property type="entry name" value="HTH_18"/>
    <property type="match status" value="1"/>
</dbReference>
<protein>
    <submittedName>
        <fullName evidence="5">AraC family transcriptional regulator</fullName>
    </submittedName>
</protein>
<sequence>MIWIDDMKAAIRYIESHLEEAVDYEKAADLMGYSVYHFQRLFMLIAGVSLAEYIRNRRLTKAAVDLQEGEQKVIDVALKYGYKSPTSFNRAFQAVHGMAPSEAKKTGVTIKAFPPLSFDLTIKSSGMLDYRIEEKAAFRMVGTSIQTTTENGESYQRIPALWGDLQKNGKIMEFLALMNQQPYGLLGISDYNPDLSTSTFDYYIGTSSDSPLIEGMTELVIPSGTWAIFTCQSPQEVGPLQQRVITEWLPSFGYEFAKLPDVELYNADNSAEIWLPIRRIN</sequence>
<keyword evidence="6" id="KW-1185">Reference proteome</keyword>
<dbReference type="SMART" id="SM00342">
    <property type="entry name" value="HTH_ARAC"/>
    <property type="match status" value="1"/>
</dbReference>
<evidence type="ECO:0000256" key="3">
    <source>
        <dbReference type="ARBA" id="ARBA00023163"/>
    </source>
</evidence>
<dbReference type="Gene3D" id="1.10.10.60">
    <property type="entry name" value="Homeodomain-like"/>
    <property type="match status" value="2"/>
</dbReference>
<keyword evidence="1" id="KW-0805">Transcription regulation</keyword>
<keyword evidence="3" id="KW-0804">Transcription</keyword>
<dbReference type="InterPro" id="IPR018062">
    <property type="entry name" value="HTH_AraC-typ_CS"/>
</dbReference>
<dbReference type="GO" id="GO:0003700">
    <property type="term" value="F:DNA-binding transcription factor activity"/>
    <property type="evidence" value="ECO:0007669"/>
    <property type="project" value="InterPro"/>
</dbReference>
<dbReference type="InterPro" id="IPR009057">
    <property type="entry name" value="Homeodomain-like_sf"/>
</dbReference>
<dbReference type="SUPFAM" id="SSF46689">
    <property type="entry name" value="Homeodomain-like"/>
    <property type="match status" value="2"/>
</dbReference>
<dbReference type="Pfam" id="PF14526">
    <property type="entry name" value="Cass2"/>
    <property type="match status" value="1"/>
</dbReference>
<evidence type="ECO:0000313" key="6">
    <source>
        <dbReference type="Proteomes" id="UP000674938"/>
    </source>
</evidence>
<dbReference type="RefSeq" id="WP_209526043.1">
    <property type="nucleotide sequence ID" value="NZ_JAEEGA010000003.1"/>
</dbReference>
<dbReference type="PROSITE" id="PS00041">
    <property type="entry name" value="HTH_ARAC_FAMILY_1"/>
    <property type="match status" value="1"/>
</dbReference>
<proteinExistence type="predicted"/>